<dbReference type="NCBIfam" id="TIGR02063">
    <property type="entry name" value="RNase_R"/>
    <property type="match status" value="1"/>
</dbReference>
<accession>A0A2K9BKT7</accession>
<evidence type="ECO:0000256" key="5">
    <source>
        <dbReference type="ARBA" id="ARBA00022801"/>
    </source>
</evidence>
<dbReference type="InterPro" id="IPR003029">
    <property type="entry name" value="S1_domain"/>
</dbReference>
<reference evidence="10 11" key="1">
    <citation type="submission" date="2017-12" db="EMBL/GenBank/DDBJ databases">
        <title>Mesoplasma syrphidae YJS, Complete Genome.</title>
        <authorList>
            <person name="Knight T.F."/>
            <person name="Citino T."/>
            <person name="Rubinstein R."/>
            <person name="Neuschaefer Z."/>
        </authorList>
    </citation>
    <scope>NUCLEOTIDE SEQUENCE [LARGE SCALE GENOMIC DNA]</scope>
    <source>
        <strain evidence="10 11">YJS</strain>
    </source>
</reference>
<keyword evidence="7 8" id="KW-0694">RNA-binding</keyword>
<dbReference type="Pfam" id="PF00575">
    <property type="entry name" value="S1"/>
    <property type="match status" value="1"/>
</dbReference>
<dbReference type="EMBL" id="CP025257">
    <property type="protein sequence ID" value="AUF83831.1"/>
    <property type="molecule type" value="Genomic_DNA"/>
</dbReference>
<gene>
    <name evidence="8 10" type="primary">rnr</name>
    <name evidence="10" type="ORF">CXP39_03505</name>
</gene>
<dbReference type="Proteomes" id="UP000233419">
    <property type="component" value="Chromosome"/>
</dbReference>
<dbReference type="SUPFAM" id="SSF50249">
    <property type="entry name" value="Nucleic acid-binding proteins"/>
    <property type="match status" value="3"/>
</dbReference>
<dbReference type="PROSITE" id="PS01175">
    <property type="entry name" value="RIBONUCLEASE_II"/>
    <property type="match status" value="1"/>
</dbReference>
<dbReference type="InterPro" id="IPR012340">
    <property type="entry name" value="NA-bd_OB-fold"/>
</dbReference>
<dbReference type="Pfam" id="PF08206">
    <property type="entry name" value="OB_RNB"/>
    <property type="match status" value="1"/>
</dbReference>
<dbReference type="SMART" id="SM00357">
    <property type="entry name" value="CSP"/>
    <property type="match status" value="1"/>
</dbReference>
<dbReference type="GO" id="GO:0003723">
    <property type="term" value="F:RNA binding"/>
    <property type="evidence" value="ECO:0007669"/>
    <property type="project" value="UniProtKB-UniRule"/>
</dbReference>
<dbReference type="InterPro" id="IPR022966">
    <property type="entry name" value="RNase_II/R_CS"/>
</dbReference>
<dbReference type="GO" id="GO:0006402">
    <property type="term" value="P:mRNA catabolic process"/>
    <property type="evidence" value="ECO:0007669"/>
    <property type="project" value="TreeGrafter"/>
</dbReference>
<evidence type="ECO:0000256" key="6">
    <source>
        <dbReference type="ARBA" id="ARBA00022839"/>
    </source>
</evidence>
<keyword evidence="3 8" id="KW-0963">Cytoplasm</keyword>
<evidence type="ECO:0000256" key="1">
    <source>
        <dbReference type="ARBA" id="ARBA00001849"/>
    </source>
</evidence>
<dbReference type="SMART" id="SM00955">
    <property type="entry name" value="RNB"/>
    <property type="match status" value="1"/>
</dbReference>
<evidence type="ECO:0000259" key="9">
    <source>
        <dbReference type="PROSITE" id="PS50126"/>
    </source>
</evidence>
<dbReference type="KEGG" id="msyr:CXP39_03505"/>
<keyword evidence="6 8" id="KW-0269">Exonuclease</keyword>
<sequence length="705" mass="80775">MEKKIVEILQQNNNKMAFDLLANKMKATDHMAFLEMLTMMSEENVIAISPANNIYLLDDGHYMHGILKLNAKGFGFVSNLNDSGHEDYFVPPISLNGTFTNDEVVYTVKTESDGRLRAEILELIKREKTSIMGEITKSRDGRFLDFIPMDKTFSNFRVIMVNKADFILKDNLIVKAKILELKDRKLFVRIKKIVGDATKAADRIISIAEELDIRTEFPKRVLDNAEEVNIPLKQQSELIKKRLKRSLLKKMVVTIDGIDSKDLDDAIHVEKVSNGHFKLIVAIADVSHYVQPKSALDNEALLRGNSTYLANKVIPMLPRILSDDLCSLNPNTEKLALACEMEFDASGKMLSKEVYETVMISKVRLNYSEVNEYFDNKKWNHCEESRIMMDVAFELYKLIDAIKIKRGTINFGVREAKVVMDKDSNVVEIKARETGESEQLIEQFMVSANEAVAEIVFDRELPFVYRNHGKPEEQDLITWYTSLKSFGIDPKLTPKEMLDPLNINKTLLQIDNQTTDPVEKELLNLSLLRYMDKAKYSLENIGHFGLSSKCYTHFTSPIRRYSDLMVHRYLKQYILNKDTRDFMLEKNIAFIDKACAIINDTEITSVECEREVVKACMVEYMADKVGNIYEGTIAVALKFGIFVQLENMVEGLVHISNLEEGIVYDESNQVLIKKDNTFYRMGQKVNVKVIGADIKKRTIDFQIVK</sequence>
<dbReference type="InterPro" id="IPR004476">
    <property type="entry name" value="RNase_II/RNase_R"/>
</dbReference>
<organism evidence="10 11">
    <name type="scientific">Mesoplasma syrphidae</name>
    <dbReference type="NCBI Taxonomy" id="225999"/>
    <lineage>
        <taxon>Bacteria</taxon>
        <taxon>Bacillati</taxon>
        <taxon>Mycoplasmatota</taxon>
        <taxon>Mollicutes</taxon>
        <taxon>Entomoplasmatales</taxon>
        <taxon>Entomoplasmataceae</taxon>
        <taxon>Mesoplasma</taxon>
    </lineage>
</organism>
<dbReference type="RefSeq" id="WP_027048219.1">
    <property type="nucleotide sequence ID" value="NZ_CP025257.1"/>
</dbReference>
<evidence type="ECO:0000313" key="11">
    <source>
        <dbReference type="Proteomes" id="UP000233419"/>
    </source>
</evidence>
<comment type="similarity">
    <text evidence="8">Belongs to the RNR ribonuclease family. RNase R subfamily.</text>
</comment>
<dbReference type="PANTHER" id="PTHR23355:SF9">
    <property type="entry name" value="DIS3-LIKE EXONUCLEASE 2"/>
    <property type="match status" value="1"/>
</dbReference>
<keyword evidence="4 8" id="KW-0540">Nuclease</keyword>
<dbReference type="Pfam" id="PF00773">
    <property type="entry name" value="RNB"/>
    <property type="match status" value="1"/>
</dbReference>
<comment type="function">
    <text evidence="8">3'-5' exoribonuclease that releases 5'-nucleoside monophosphates and is involved in maturation of structured RNAs.</text>
</comment>
<evidence type="ECO:0000256" key="2">
    <source>
        <dbReference type="ARBA" id="ARBA00004496"/>
    </source>
</evidence>
<evidence type="ECO:0000256" key="8">
    <source>
        <dbReference type="HAMAP-Rule" id="MF_01895"/>
    </source>
</evidence>
<keyword evidence="11" id="KW-1185">Reference proteome</keyword>
<dbReference type="PROSITE" id="PS50126">
    <property type="entry name" value="S1"/>
    <property type="match status" value="1"/>
</dbReference>
<dbReference type="PANTHER" id="PTHR23355">
    <property type="entry name" value="RIBONUCLEASE"/>
    <property type="match status" value="1"/>
</dbReference>
<dbReference type="AlphaFoldDB" id="A0A2K9BKT7"/>
<evidence type="ECO:0000256" key="3">
    <source>
        <dbReference type="ARBA" id="ARBA00022490"/>
    </source>
</evidence>
<name>A0A2K9BKT7_9MOLU</name>
<dbReference type="EC" id="3.1.13.1" evidence="8"/>
<dbReference type="InterPro" id="IPR050180">
    <property type="entry name" value="RNR_Ribonuclease"/>
</dbReference>
<dbReference type="HAMAP" id="MF_01895">
    <property type="entry name" value="RNase_R"/>
    <property type="match status" value="1"/>
</dbReference>
<comment type="subcellular location">
    <subcellularLocation>
        <location evidence="2 8">Cytoplasm</location>
    </subcellularLocation>
</comment>
<dbReference type="Gene3D" id="2.40.50.140">
    <property type="entry name" value="Nucleic acid-binding proteins"/>
    <property type="match status" value="2"/>
</dbReference>
<dbReference type="InterPro" id="IPR011805">
    <property type="entry name" value="RNase_R"/>
</dbReference>
<dbReference type="InterPro" id="IPR001900">
    <property type="entry name" value="RNase_II/R"/>
</dbReference>
<evidence type="ECO:0000256" key="4">
    <source>
        <dbReference type="ARBA" id="ARBA00022722"/>
    </source>
</evidence>
<proteinExistence type="inferred from homology"/>
<evidence type="ECO:0000313" key="10">
    <source>
        <dbReference type="EMBL" id="AUF83831.1"/>
    </source>
</evidence>
<dbReference type="SMART" id="SM00316">
    <property type="entry name" value="S1"/>
    <property type="match status" value="1"/>
</dbReference>
<dbReference type="NCBIfam" id="TIGR00358">
    <property type="entry name" value="3_prime_RNase"/>
    <property type="match status" value="1"/>
</dbReference>
<dbReference type="InterPro" id="IPR013223">
    <property type="entry name" value="RNase_B_OB_dom"/>
</dbReference>
<protein>
    <recommendedName>
        <fullName evidence="8">Ribonuclease R</fullName>
        <shortName evidence="8">RNase R</shortName>
        <ecNumber evidence="8">3.1.13.1</ecNumber>
    </recommendedName>
</protein>
<dbReference type="CDD" id="cd04471">
    <property type="entry name" value="S1_RNase_R"/>
    <property type="match status" value="1"/>
</dbReference>
<keyword evidence="5 8" id="KW-0378">Hydrolase</keyword>
<dbReference type="GO" id="GO:0005829">
    <property type="term" value="C:cytosol"/>
    <property type="evidence" value="ECO:0007669"/>
    <property type="project" value="TreeGrafter"/>
</dbReference>
<feature type="domain" description="S1 motif" evidence="9">
    <location>
        <begin position="626"/>
        <end position="704"/>
    </location>
</feature>
<dbReference type="OrthoDB" id="9764149at2"/>
<evidence type="ECO:0000256" key="7">
    <source>
        <dbReference type="ARBA" id="ARBA00022884"/>
    </source>
</evidence>
<dbReference type="GO" id="GO:0008859">
    <property type="term" value="F:exoribonuclease II activity"/>
    <property type="evidence" value="ECO:0007669"/>
    <property type="project" value="UniProtKB-UniRule"/>
</dbReference>
<dbReference type="InterPro" id="IPR011129">
    <property type="entry name" value="CSD"/>
</dbReference>
<comment type="catalytic activity">
    <reaction evidence="1 8">
        <text>Exonucleolytic cleavage in the 3'- to 5'-direction to yield nucleoside 5'-phosphates.</text>
        <dbReference type="EC" id="3.1.13.1"/>
    </reaction>
</comment>